<dbReference type="SFLD" id="SFLDS00003">
    <property type="entry name" value="Haloacid_Dehalogenase"/>
    <property type="match status" value="1"/>
</dbReference>
<dbReference type="InterPro" id="IPR023214">
    <property type="entry name" value="HAD_sf"/>
</dbReference>
<dbReference type="InterPro" id="IPR036412">
    <property type="entry name" value="HAD-like_sf"/>
</dbReference>
<dbReference type="EMBL" id="WQLB01000007">
    <property type="protein sequence ID" value="MVN86466.1"/>
    <property type="molecule type" value="Genomic_DNA"/>
</dbReference>
<evidence type="ECO:0000313" key="1">
    <source>
        <dbReference type="EMBL" id="MVN86466.1"/>
    </source>
</evidence>
<dbReference type="AlphaFoldDB" id="A0A7C9I9X1"/>
<dbReference type="NCBIfam" id="TIGR01509">
    <property type="entry name" value="HAD-SF-IA-v3"/>
    <property type="match status" value="1"/>
</dbReference>
<dbReference type="Gene3D" id="1.10.150.520">
    <property type="match status" value="1"/>
</dbReference>
<protein>
    <submittedName>
        <fullName evidence="1">HAD-IA family hydrolase</fullName>
    </submittedName>
</protein>
<reference evidence="1 2" key="1">
    <citation type="submission" date="2019-12" db="EMBL/GenBank/DDBJ databases">
        <title>Deinococcus sp. HMF7620 Genome sequencing and assembly.</title>
        <authorList>
            <person name="Kang H."/>
            <person name="Kim H."/>
            <person name="Joh K."/>
        </authorList>
    </citation>
    <scope>NUCLEOTIDE SEQUENCE [LARGE SCALE GENOMIC DNA]</scope>
    <source>
        <strain evidence="1 2">HMF7620</strain>
    </source>
</reference>
<dbReference type="PANTHER" id="PTHR47478:SF1">
    <property type="entry name" value="PYRIMIDINE 5'-NUCLEOTIDASE YJJG"/>
    <property type="match status" value="1"/>
</dbReference>
<keyword evidence="2" id="KW-1185">Reference proteome</keyword>
<gene>
    <name evidence="1" type="ORF">GO986_06775</name>
</gene>
<dbReference type="SUPFAM" id="SSF56784">
    <property type="entry name" value="HAD-like"/>
    <property type="match status" value="1"/>
</dbReference>
<dbReference type="Gene3D" id="3.40.50.1000">
    <property type="entry name" value="HAD superfamily/HAD-like"/>
    <property type="match status" value="1"/>
</dbReference>
<dbReference type="InterPro" id="IPR006439">
    <property type="entry name" value="HAD-SF_hydro_IA"/>
</dbReference>
<proteinExistence type="predicted"/>
<name>A0A7C9I9X1_9DEIO</name>
<dbReference type="RefSeq" id="WP_157458535.1">
    <property type="nucleotide sequence ID" value="NZ_WQLB01000007.1"/>
</dbReference>
<dbReference type="SFLD" id="SFLDG01129">
    <property type="entry name" value="C1.5:_HAD__Beta-PGM__Phosphata"/>
    <property type="match status" value="1"/>
</dbReference>
<dbReference type="InterPro" id="IPR052550">
    <property type="entry name" value="Pyrimidine_5'-ntase_YjjG"/>
</dbReference>
<sequence>MPAAVPHAILFDLDGTLHDRAATVRAWLAEHVARFELPERYAGRFVELDDHGYRSKTLVMPQLVKELALAHDPQALFEDFWTHMNHAVPMSHAHDVLRALRSRGVRLGIVTNGWEAVQQACLARCGLSDLVDDVVISKVVGFSKPDPRIYQLALERLRVGAADAWFVGDSPRNDIWGPQAVGLRAAYLPTGHGLGGEVPEVVLGDLRGVLGLG</sequence>
<organism evidence="1 2">
    <name type="scientific">Deinococcus arboris</name>
    <dbReference type="NCBI Taxonomy" id="2682977"/>
    <lineage>
        <taxon>Bacteria</taxon>
        <taxon>Thermotogati</taxon>
        <taxon>Deinococcota</taxon>
        <taxon>Deinococci</taxon>
        <taxon>Deinococcales</taxon>
        <taxon>Deinococcaceae</taxon>
        <taxon>Deinococcus</taxon>
    </lineage>
</organism>
<dbReference type="Pfam" id="PF00702">
    <property type="entry name" value="Hydrolase"/>
    <property type="match status" value="1"/>
</dbReference>
<keyword evidence="1" id="KW-0378">Hydrolase</keyword>
<dbReference type="Proteomes" id="UP000483286">
    <property type="component" value="Unassembled WGS sequence"/>
</dbReference>
<dbReference type="NCBIfam" id="TIGR01549">
    <property type="entry name" value="HAD-SF-IA-v1"/>
    <property type="match status" value="1"/>
</dbReference>
<dbReference type="PANTHER" id="PTHR47478">
    <property type="match status" value="1"/>
</dbReference>
<accession>A0A7C9I9X1</accession>
<evidence type="ECO:0000313" key="2">
    <source>
        <dbReference type="Proteomes" id="UP000483286"/>
    </source>
</evidence>
<comment type="caution">
    <text evidence="1">The sequence shown here is derived from an EMBL/GenBank/DDBJ whole genome shotgun (WGS) entry which is preliminary data.</text>
</comment>
<dbReference type="GO" id="GO:0016787">
    <property type="term" value="F:hydrolase activity"/>
    <property type="evidence" value="ECO:0007669"/>
    <property type="project" value="UniProtKB-KW"/>
</dbReference>